<proteinExistence type="predicted"/>
<protein>
    <recommendedName>
        <fullName evidence="2">NTF2 domain-containing protein</fullName>
    </recommendedName>
</protein>
<dbReference type="PANTHER" id="PTHR23159:SF31">
    <property type="entry name" value="CENTROSOME-ASSOCIATED PROTEIN CEP250 ISOFORM X1"/>
    <property type="match status" value="1"/>
</dbReference>
<feature type="region of interest" description="Disordered" evidence="1">
    <location>
        <begin position="471"/>
        <end position="547"/>
    </location>
</feature>
<reference evidence="4" key="1">
    <citation type="submission" date="2017-03" db="EMBL/GenBank/DDBJ databases">
        <title>Genomes of endolithic fungi from Antarctica.</title>
        <authorList>
            <person name="Coleine C."/>
            <person name="Masonjones S."/>
            <person name="Stajich J.E."/>
        </authorList>
    </citation>
    <scope>NUCLEOTIDE SEQUENCE [LARGE SCALE GENOMIC DNA]</scope>
    <source>
        <strain evidence="4">CCFEE 5527</strain>
    </source>
</reference>
<dbReference type="EMBL" id="NAJO01000014">
    <property type="protein sequence ID" value="OQO07463.1"/>
    <property type="molecule type" value="Genomic_DNA"/>
</dbReference>
<feature type="region of interest" description="Disordered" evidence="1">
    <location>
        <begin position="730"/>
        <end position="766"/>
    </location>
</feature>
<dbReference type="InterPro" id="IPR032710">
    <property type="entry name" value="NTF2-like_dom_sf"/>
</dbReference>
<feature type="compositionally biased region" description="Low complexity" evidence="1">
    <location>
        <begin position="517"/>
        <end position="546"/>
    </location>
</feature>
<dbReference type="Gene3D" id="3.10.450.50">
    <property type="match status" value="1"/>
</dbReference>
<dbReference type="AlphaFoldDB" id="A0A1V8T7S8"/>
<feature type="compositionally biased region" description="Low complexity" evidence="1">
    <location>
        <begin position="650"/>
        <end position="659"/>
    </location>
</feature>
<name>A0A1V8T7S8_9PEZI</name>
<gene>
    <name evidence="3" type="ORF">B0A48_07160</name>
</gene>
<accession>A0A1V8T7S8</accession>
<organism evidence="3 4">
    <name type="scientific">Cryoendolithus antarcticus</name>
    <dbReference type="NCBI Taxonomy" id="1507870"/>
    <lineage>
        <taxon>Eukaryota</taxon>
        <taxon>Fungi</taxon>
        <taxon>Dikarya</taxon>
        <taxon>Ascomycota</taxon>
        <taxon>Pezizomycotina</taxon>
        <taxon>Dothideomycetes</taxon>
        <taxon>Dothideomycetidae</taxon>
        <taxon>Cladosporiales</taxon>
        <taxon>Cladosporiaceae</taxon>
        <taxon>Cryoendolithus</taxon>
    </lineage>
</organism>
<dbReference type="InParanoid" id="A0A1V8T7S8"/>
<dbReference type="Proteomes" id="UP000192596">
    <property type="component" value="Unassembled WGS sequence"/>
</dbReference>
<dbReference type="OrthoDB" id="3648067at2759"/>
<feature type="region of interest" description="Disordered" evidence="1">
    <location>
        <begin position="795"/>
        <end position="814"/>
    </location>
</feature>
<evidence type="ECO:0000259" key="2">
    <source>
        <dbReference type="PROSITE" id="PS50177"/>
    </source>
</evidence>
<evidence type="ECO:0000256" key="1">
    <source>
        <dbReference type="SAM" id="MobiDB-lite"/>
    </source>
</evidence>
<feature type="domain" description="NTF2" evidence="2">
    <location>
        <begin position="16"/>
        <end position="162"/>
    </location>
</feature>
<comment type="caution">
    <text evidence="3">The sequence shown here is derived from an EMBL/GenBank/DDBJ whole genome shotgun (WGS) entry which is preliminary data.</text>
</comment>
<feature type="region of interest" description="Disordered" evidence="1">
    <location>
        <begin position="649"/>
        <end position="675"/>
    </location>
</feature>
<dbReference type="PANTHER" id="PTHR23159">
    <property type="entry name" value="CENTROSOMAL PROTEIN 2"/>
    <property type="match status" value="1"/>
</dbReference>
<keyword evidence="4" id="KW-1185">Reference proteome</keyword>
<feature type="region of interest" description="Disordered" evidence="1">
    <location>
        <begin position="590"/>
        <end position="623"/>
    </location>
</feature>
<dbReference type="InterPro" id="IPR018222">
    <property type="entry name" value="Nuclear_transport_factor_2_euk"/>
</dbReference>
<sequence>MASLTEADYTRISTTAAETFTEAYYTALNASRPTLSTFYLPLSTTSSRPLPHISYNGTLVPSPTDLQTTFVKDMPYTHYEPQSVDAHVLNPVLAVLGEGATKRERERNMSLVVQVSGYVRLFERKEGVMRGFSDSFVLVPNEGVGKDGQGRQWVIQTQNFSTSRPQHLPAATEPRLHNALSVDPALPRHTRLVSDMLITKPKTDQSATFILYANGTPCSEYTLPQHPVDPNAAEVFVAVPPDATLTLSGTISGSLLHCRIDLLADGSFVNNRVVEAGPGDGRQGLLFGRKVEFKNAYTVPHPTVNDRGRRAKVVEGDLIIQPLPAATPHRLLDGRGANLGVGSIALVFSICQVESEKYGKDGEPTYPDHTLGGWRTALEDVRGSGIKPDFSLGLDIYKDANPISDKKANVFWRDYRNTRPGNAPWGTIVFYYRSLEAIERAGCVPMTNGHALAPLVGRFIKAEASPKKSERSAVARIAGSGSSGAQGLLTTPEPAEEAYSVKGKRRRVGQRLPLSCSGVTSGTASPSSPSSVASHPPLETTLLLPGPVQPGTLQNPVVLPAQLPRAPAPNVLSGALFDAFAKISAANSPSASAVLGSPAPSALGKRPSYTSPSASMSQTVPIAPMLPPPPAAYPTPASATSPGILALSVSAQPTSSTSSPAPPPPARRSRLADLQARKAALQAEIAAERERKATVLAAAETARQAREAARSQREAEEREAIQRQEAERVLREREEAEQTRAEEKRVEEERLVREKEEAERERLEEEAIEKELAELKKQAELEREEREIAEAQAEVEELEAQRAEGSGSGTHEQLSVDASRDGFIVDTAPQAAPLGTNGGDENGPGLVAGAVPAADAALDLQLFGPDFGNMSGVEFQFTEEQLAAAGEFEIPMTDEQMAELSKEWDSVVNGLGSGEGKAQE</sequence>
<feature type="compositionally biased region" description="Polar residues" evidence="1">
    <location>
        <begin position="608"/>
        <end position="620"/>
    </location>
</feature>
<evidence type="ECO:0000313" key="4">
    <source>
        <dbReference type="Proteomes" id="UP000192596"/>
    </source>
</evidence>
<evidence type="ECO:0000313" key="3">
    <source>
        <dbReference type="EMBL" id="OQO07463.1"/>
    </source>
</evidence>
<dbReference type="STRING" id="1507870.A0A1V8T7S8"/>
<dbReference type="PROSITE" id="PS50177">
    <property type="entry name" value="NTF2_DOMAIN"/>
    <property type="match status" value="1"/>
</dbReference>
<feature type="compositionally biased region" description="Low complexity" evidence="1">
    <location>
        <begin position="474"/>
        <end position="487"/>
    </location>
</feature>
<dbReference type="SUPFAM" id="SSF54427">
    <property type="entry name" value="NTF2-like"/>
    <property type="match status" value="1"/>
</dbReference>